<dbReference type="Proteomes" id="UP001341840">
    <property type="component" value="Unassembled WGS sequence"/>
</dbReference>
<gene>
    <name evidence="4" type="ORF">PIB30_085309</name>
</gene>
<keyword evidence="2" id="KW-0789">Thiol protease inhibitor</keyword>
<evidence type="ECO:0000313" key="5">
    <source>
        <dbReference type="Proteomes" id="UP001341840"/>
    </source>
</evidence>
<proteinExistence type="predicted"/>
<dbReference type="CDD" id="cd00042">
    <property type="entry name" value="CY"/>
    <property type="match status" value="1"/>
</dbReference>
<evidence type="ECO:0000313" key="4">
    <source>
        <dbReference type="EMBL" id="MED6127144.1"/>
    </source>
</evidence>
<name>A0ABU6RTE8_9FABA</name>
<comment type="caution">
    <text evidence="4">The sequence shown here is derived from an EMBL/GenBank/DDBJ whole genome shotgun (WGS) entry which is preliminary data.</text>
</comment>
<dbReference type="InterPro" id="IPR046350">
    <property type="entry name" value="Cystatin_sf"/>
</dbReference>
<keyword evidence="1" id="KW-0646">Protease inhibitor</keyword>
<dbReference type="Pfam" id="PF00031">
    <property type="entry name" value="Cystatin"/>
    <property type="match status" value="1"/>
</dbReference>
<dbReference type="PANTHER" id="PTHR31228">
    <property type="entry name" value="CYSTATIN/MONELLIN SUPERFAMILY PROTEIN"/>
    <property type="match status" value="1"/>
</dbReference>
<evidence type="ECO:0000256" key="2">
    <source>
        <dbReference type="ARBA" id="ARBA00022704"/>
    </source>
</evidence>
<evidence type="ECO:0000256" key="1">
    <source>
        <dbReference type="ARBA" id="ARBA00022690"/>
    </source>
</evidence>
<sequence length="137" mass="15319">MVESGVGHSFEEYGVRGTHNVSQKGFRRGFLVPDIGCSIPGGIVRDDLINESREQLVTDLAKQAMQFYNEKNNASFEFDGIVRVNSQVVAGRMFYITFIGRSAGKNASETFYGKVWKKLYDLGSIVKFCETDLECIS</sequence>
<feature type="domain" description="Cystatin" evidence="3">
    <location>
        <begin position="38"/>
        <end position="131"/>
    </location>
</feature>
<evidence type="ECO:0000259" key="3">
    <source>
        <dbReference type="SMART" id="SM00043"/>
    </source>
</evidence>
<dbReference type="InterPro" id="IPR000010">
    <property type="entry name" value="Cystatin_dom"/>
</dbReference>
<dbReference type="PANTHER" id="PTHR31228:SF22">
    <property type="entry name" value="CYSTATIN_MONELLIN SUPERFAMILY PROTEIN"/>
    <property type="match status" value="1"/>
</dbReference>
<dbReference type="NCBIfam" id="TIGR01638">
    <property type="entry name" value="Atha_cystat_rel"/>
    <property type="match status" value="1"/>
</dbReference>
<accession>A0ABU6RTE8</accession>
<dbReference type="SUPFAM" id="SSF54403">
    <property type="entry name" value="Cystatin/monellin"/>
    <property type="match status" value="1"/>
</dbReference>
<protein>
    <recommendedName>
        <fullName evidence="3">Cystatin domain-containing protein</fullName>
    </recommendedName>
</protein>
<keyword evidence="5" id="KW-1185">Reference proteome</keyword>
<reference evidence="4 5" key="1">
    <citation type="journal article" date="2023" name="Plants (Basel)">
        <title>Bridging the Gap: Combining Genomics and Transcriptomics Approaches to Understand Stylosanthes scabra, an Orphan Legume from the Brazilian Caatinga.</title>
        <authorList>
            <person name="Ferreira-Neto J.R.C."/>
            <person name="da Silva M.D."/>
            <person name="Binneck E."/>
            <person name="de Melo N.F."/>
            <person name="da Silva R.H."/>
            <person name="de Melo A.L.T.M."/>
            <person name="Pandolfi V."/>
            <person name="Bustamante F.O."/>
            <person name="Brasileiro-Vidal A.C."/>
            <person name="Benko-Iseppon A.M."/>
        </authorList>
    </citation>
    <scope>NUCLEOTIDE SEQUENCE [LARGE SCALE GENOMIC DNA]</scope>
    <source>
        <tissue evidence="4">Leaves</tissue>
    </source>
</reference>
<dbReference type="InterPro" id="IPR006525">
    <property type="entry name" value="Cystatin-related_pln"/>
</dbReference>
<dbReference type="EMBL" id="JASCZI010031626">
    <property type="protein sequence ID" value="MED6127144.1"/>
    <property type="molecule type" value="Genomic_DNA"/>
</dbReference>
<dbReference type="Gene3D" id="3.10.450.10">
    <property type="match status" value="1"/>
</dbReference>
<dbReference type="SMART" id="SM00043">
    <property type="entry name" value="CY"/>
    <property type="match status" value="1"/>
</dbReference>
<organism evidence="4 5">
    <name type="scientific">Stylosanthes scabra</name>
    <dbReference type="NCBI Taxonomy" id="79078"/>
    <lineage>
        <taxon>Eukaryota</taxon>
        <taxon>Viridiplantae</taxon>
        <taxon>Streptophyta</taxon>
        <taxon>Embryophyta</taxon>
        <taxon>Tracheophyta</taxon>
        <taxon>Spermatophyta</taxon>
        <taxon>Magnoliopsida</taxon>
        <taxon>eudicotyledons</taxon>
        <taxon>Gunneridae</taxon>
        <taxon>Pentapetalae</taxon>
        <taxon>rosids</taxon>
        <taxon>fabids</taxon>
        <taxon>Fabales</taxon>
        <taxon>Fabaceae</taxon>
        <taxon>Papilionoideae</taxon>
        <taxon>50 kb inversion clade</taxon>
        <taxon>dalbergioids sensu lato</taxon>
        <taxon>Dalbergieae</taxon>
        <taxon>Pterocarpus clade</taxon>
        <taxon>Stylosanthes</taxon>
    </lineage>
</organism>